<keyword evidence="2" id="KW-1185">Reference proteome</keyword>
<protein>
    <submittedName>
        <fullName evidence="1">Uncharacterized protein</fullName>
    </submittedName>
</protein>
<gene>
    <name evidence="1" type="ORF">NDU88_004053</name>
</gene>
<name>A0AAV7SHN4_PLEWA</name>
<sequence>MPHARVGFTAVMVTEALRTERSGERRLVGWLSLRVSLYREDVFLQIKQLIETTSASTLHLYKIGDEFFNPPLSKEKPEECRTLYPSPAEG</sequence>
<comment type="caution">
    <text evidence="1">The sequence shown here is derived from an EMBL/GenBank/DDBJ whole genome shotgun (WGS) entry which is preliminary data.</text>
</comment>
<reference evidence="1" key="1">
    <citation type="journal article" date="2022" name="bioRxiv">
        <title>Sequencing and chromosome-scale assembly of the giantPleurodeles waltlgenome.</title>
        <authorList>
            <person name="Brown T."/>
            <person name="Elewa A."/>
            <person name="Iarovenko S."/>
            <person name="Subramanian E."/>
            <person name="Araus A.J."/>
            <person name="Petzold A."/>
            <person name="Susuki M."/>
            <person name="Suzuki K.-i.T."/>
            <person name="Hayashi T."/>
            <person name="Toyoda A."/>
            <person name="Oliveira C."/>
            <person name="Osipova E."/>
            <person name="Leigh N.D."/>
            <person name="Simon A."/>
            <person name="Yun M.H."/>
        </authorList>
    </citation>
    <scope>NUCLEOTIDE SEQUENCE</scope>
    <source>
        <strain evidence="1">20211129_DDA</strain>
        <tissue evidence="1">Liver</tissue>
    </source>
</reference>
<organism evidence="1 2">
    <name type="scientific">Pleurodeles waltl</name>
    <name type="common">Iberian ribbed newt</name>
    <dbReference type="NCBI Taxonomy" id="8319"/>
    <lineage>
        <taxon>Eukaryota</taxon>
        <taxon>Metazoa</taxon>
        <taxon>Chordata</taxon>
        <taxon>Craniata</taxon>
        <taxon>Vertebrata</taxon>
        <taxon>Euteleostomi</taxon>
        <taxon>Amphibia</taxon>
        <taxon>Batrachia</taxon>
        <taxon>Caudata</taxon>
        <taxon>Salamandroidea</taxon>
        <taxon>Salamandridae</taxon>
        <taxon>Pleurodelinae</taxon>
        <taxon>Pleurodeles</taxon>
    </lineage>
</organism>
<dbReference type="AlphaFoldDB" id="A0AAV7SHN4"/>
<evidence type="ECO:0000313" key="1">
    <source>
        <dbReference type="EMBL" id="KAJ1163597.1"/>
    </source>
</evidence>
<evidence type="ECO:0000313" key="2">
    <source>
        <dbReference type="Proteomes" id="UP001066276"/>
    </source>
</evidence>
<dbReference type="EMBL" id="JANPWB010000008">
    <property type="protein sequence ID" value="KAJ1163597.1"/>
    <property type="molecule type" value="Genomic_DNA"/>
</dbReference>
<dbReference type="Proteomes" id="UP001066276">
    <property type="component" value="Chromosome 4_2"/>
</dbReference>
<proteinExistence type="predicted"/>
<accession>A0AAV7SHN4</accession>